<dbReference type="InterPro" id="IPR054202">
    <property type="entry name" value="DUF6907"/>
</dbReference>
<sequence length="217" mass="24211">MSTVPPTAIPNVINEAIKALKPFAPADREQAENMLLFWRRRAELTPETTEQVLDRLFPADDAPDMENPDVREGYVAGYLDAIAVATRLYAEKRDQGDKGVHRADAPGEGEKGYAFVRTPASKLIDPPACPSWCDGVHLSEQDSDEFRDCTSEEVFVPVRRAGERGCEVFQINAVRTFNKIVGKLSRPMIQMEDYDLLPREARALARELIHAADLIDG</sequence>
<organism evidence="1 2">
    <name type="scientific">Actinoplanes teichomyceticus</name>
    <dbReference type="NCBI Taxonomy" id="1867"/>
    <lineage>
        <taxon>Bacteria</taxon>
        <taxon>Bacillati</taxon>
        <taxon>Actinomycetota</taxon>
        <taxon>Actinomycetes</taxon>
        <taxon>Micromonosporales</taxon>
        <taxon>Micromonosporaceae</taxon>
        <taxon>Actinoplanes</taxon>
    </lineage>
</organism>
<name>A0A561WI98_ACTTI</name>
<dbReference type="Proteomes" id="UP000320239">
    <property type="component" value="Unassembled WGS sequence"/>
</dbReference>
<evidence type="ECO:0000313" key="1">
    <source>
        <dbReference type="EMBL" id="TWG23599.1"/>
    </source>
</evidence>
<dbReference type="RefSeq" id="WP_122976847.1">
    <property type="nucleotide sequence ID" value="NZ_BOMX01000034.1"/>
</dbReference>
<gene>
    <name evidence="1" type="ORF">FHX34_102148</name>
</gene>
<dbReference type="AlphaFoldDB" id="A0A561WI98"/>
<evidence type="ECO:0000313" key="2">
    <source>
        <dbReference type="Proteomes" id="UP000320239"/>
    </source>
</evidence>
<proteinExistence type="predicted"/>
<dbReference type="EMBL" id="VIWY01000002">
    <property type="protein sequence ID" value="TWG23599.1"/>
    <property type="molecule type" value="Genomic_DNA"/>
</dbReference>
<dbReference type="OrthoDB" id="5082479at2"/>
<dbReference type="Pfam" id="PF21848">
    <property type="entry name" value="DUF6907"/>
    <property type="match status" value="1"/>
</dbReference>
<comment type="caution">
    <text evidence="1">The sequence shown here is derived from an EMBL/GenBank/DDBJ whole genome shotgun (WGS) entry which is preliminary data.</text>
</comment>
<reference evidence="1 2" key="1">
    <citation type="submission" date="2019-06" db="EMBL/GenBank/DDBJ databases">
        <title>Sequencing the genomes of 1000 actinobacteria strains.</title>
        <authorList>
            <person name="Klenk H.-P."/>
        </authorList>
    </citation>
    <scope>NUCLEOTIDE SEQUENCE [LARGE SCALE GENOMIC DNA]</scope>
    <source>
        <strain evidence="1 2">DSM 43866</strain>
    </source>
</reference>
<accession>A0A561WI98</accession>
<protein>
    <submittedName>
        <fullName evidence="1">Uncharacterized protein</fullName>
    </submittedName>
</protein>
<keyword evidence="2" id="KW-1185">Reference proteome</keyword>